<keyword evidence="4" id="KW-1133">Transmembrane helix</keyword>
<evidence type="ECO:0000256" key="4">
    <source>
        <dbReference type="SAM" id="Phobius"/>
    </source>
</evidence>
<feature type="compositionally biased region" description="Low complexity" evidence="3">
    <location>
        <begin position="83"/>
        <end position="104"/>
    </location>
</feature>
<keyword evidence="2" id="KW-0804">Transcription</keyword>
<dbReference type="Proteomes" id="UP000642125">
    <property type="component" value="Unassembled WGS sequence"/>
</dbReference>
<evidence type="ECO:0000256" key="1">
    <source>
        <dbReference type="ARBA" id="ARBA00023015"/>
    </source>
</evidence>
<sequence length="258" mass="25366">MPHIDPDAVALAALGEPLDAQERAHLAGCADCAREVASLAAVAAVARDGSGDAPVSPPAGVWDRVRDELGLADDVLPDGSAGAGPRAVAAGPGPGAPAAVPAGPATPARPVAPLRRGRWLAAAAAGLVVGGVAGGLAVGAALRPPAETVVAEGRLDALPGWSASGDAAVEEDAAGRRTLVVRVADADADGFREVWLLDAGATRLVSLGVLDGDEGRFALPPGLDLAEFPVVDVSAEAFDGDPAHSGDSIVRGELATPA</sequence>
<dbReference type="GO" id="GO:0005886">
    <property type="term" value="C:plasma membrane"/>
    <property type="evidence" value="ECO:0007669"/>
    <property type="project" value="InterPro"/>
</dbReference>
<evidence type="ECO:0000313" key="7">
    <source>
        <dbReference type="Proteomes" id="UP000642125"/>
    </source>
</evidence>
<organism evidence="6 7">
    <name type="scientific">Cellulomonas pakistanensis</name>
    <dbReference type="NCBI Taxonomy" id="992287"/>
    <lineage>
        <taxon>Bacteria</taxon>
        <taxon>Bacillati</taxon>
        <taxon>Actinomycetota</taxon>
        <taxon>Actinomycetes</taxon>
        <taxon>Micrococcales</taxon>
        <taxon>Cellulomonadaceae</taxon>
        <taxon>Cellulomonas</taxon>
    </lineage>
</organism>
<evidence type="ECO:0000313" key="6">
    <source>
        <dbReference type="EMBL" id="GIG36708.1"/>
    </source>
</evidence>
<name>A0A919PBM6_9CELL</name>
<accession>A0A919PBM6</accession>
<dbReference type="InterPro" id="IPR018764">
    <property type="entry name" value="RskA_C"/>
</dbReference>
<evidence type="ECO:0000259" key="5">
    <source>
        <dbReference type="Pfam" id="PF10099"/>
    </source>
</evidence>
<protein>
    <recommendedName>
        <fullName evidence="5">Anti-sigma K factor RskA C-terminal domain-containing protein</fullName>
    </recommendedName>
</protein>
<comment type="caution">
    <text evidence="6">The sequence shown here is derived from an EMBL/GenBank/DDBJ whole genome shotgun (WGS) entry which is preliminary data.</text>
</comment>
<proteinExistence type="predicted"/>
<reference evidence="6" key="1">
    <citation type="submission" date="2021-01" db="EMBL/GenBank/DDBJ databases">
        <title>Whole genome shotgun sequence of Cellulomonas pakistanensis NBRC 110800.</title>
        <authorList>
            <person name="Komaki H."/>
            <person name="Tamura T."/>
        </authorList>
    </citation>
    <scope>NUCLEOTIDE SEQUENCE</scope>
    <source>
        <strain evidence="6">NBRC 110800</strain>
    </source>
</reference>
<feature type="domain" description="Anti-sigma K factor RskA C-terminal" evidence="5">
    <location>
        <begin position="120"/>
        <end position="247"/>
    </location>
</feature>
<keyword evidence="7" id="KW-1185">Reference proteome</keyword>
<feature type="transmembrane region" description="Helical" evidence="4">
    <location>
        <begin position="119"/>
        <end position="142"/>
    </location>
</feature>
<evidence type="ECO:0000256" key="3">
    <source>
        <dbReference type="SAM" id="MobiDB-lite"/>
    </source>
</evidence>
<dbReference type="InterPro" id="IPR041916">
    <property type="entry name" value="Anti_sigma_zinc_sf"/>
</dbReference>
<gene>
    <name evidence="6" type="ORF">Cpa01nite_20890</name>
</gene>
<evidence type="ECO:0000256" key="2">
    <source>
        <dbReference type="ARBA" id="ARBA00023163"/>
    </source>
</evidence>
<dbReference type="AlphaFoldDB" id="A0A919PBM6"/>
<dbReference type="Gene3D" id="1.10.10.1320">
    <property type="entry name" value="Anti-sigma factor, zinc-finger domain"/>
    <property type="match status" value="1"/>
</dbReference>
<keyword evidence="4" id="KW-0812">Transmembrane</keyword>
<dbReference type="EMBL" id="BONO01000014">
    <property type="protein sequence ID" value="GIG36708.1"/>
    <property type="molecule type" value="Genomic_DNA"/>
</dbReference>
<dbReference type="RefSeq" id="WP_203668726.1">
    <property type="nucleotide sequence ID" value="NZ_BONO01000014.1"/>
</dbReference>
<feature type="region of interest" description="Disordered" evidence="3">
    <location>
        <begin position="74"/>
        <end position="104"/>
    </location>
</feature>
<keyword evidence="4" id="KW-0472">Membrane</keyword>
<dbReference type="Pfam" id="PF10099">
    <property type="entry name" value="RskA_C"/>
    <property type="match status" value="1"/>
</dbReference>
<keyword evidence="1" id="KW-0805">Transcription regulation</keyword>